<dbReference type="Proteomes" id="UP000283543">
    <property type="component" value="Unassembled WGS sequence"/>
</dbReference>
<dbReference type="EMBL" id="QUTE01009288">
    <property type="protein sequence ID" value="RHZ19699.1"/>
    <property type="molecule type" value="Genomic_DNA"/>
</dbReference>
<evidence type="ECO:0000313" key="4">
    <source>
        <dbReference type="Proteomes" id="UP000283543"/>
    </source>
</evidence>
<dbReference type="VEuPathDB" id="FungiDB:H257_13508"/>
<gene>
    <name evidence="2" type="ORF">DYB31_005620</name>
    <name evidence="1" type="ORF">DYB34_009864</name>
</gene>
<accession>A0A397FD55</accession>
<sequence length="99" mass="11080">MSVGSSVAEELTFPEFIECLFRCSGRFFSLRRHHDGGEAQDVADKFEALVMAMDGHGSVLQVTPLDAVYRPPPRVEVPIMEKALRNAQLKFLRGKYPAI</sequence>
<evidence type="ECO:0000313" key="1">
    <source>
        <dbReference type="EMBL" id="RHY43494.1"/>
    </source>
</evidence>
<dbReference type="AlphaFoldDB" id="A0A397FD55"/>
<evidence type="ECO:0000313" key="2">
    <source>
        <dbReference type="EMBL" id="RHZ19699.1"/>
    </source>
</evidence>
<reference evidence="3 4" key="1">
    <citation type="submission" date="2018-08" db="EMBL/GenBank/DDBJ databases">
        <title>Aphanomyces genome sequencing and annotation.</title>
        <authorList>
            <person name="Minardi D."/>
            <person name="Oidtmann B."/>
            <person name="Van Der Giezen M."/>
            <person name="Studholme D.J."/>
        </authorList>
    </citation>
    <scope>NUCLEOTIDE SEQUENCE [LARGE SCALE GENOMIC DNA]</scope>
    <source>
        <strain evidence="2 3">197901</strain>
        <strain evidence="1 4">Si</strain>
    </source>
</reference>
<comment type="caution">
    <text evidence="2">The sequence shown here is derived from an EMBL/GenBank/DDBJ whole genome shotgun (WGS) entry which is preliminary data.</text>
</comment>
<protein>
    <submittedName>
        <fullName evidence="2">Uncharacterized protein</fullName>
    </submittedName>
</protein>
<name>A0A397FD55_APHAT</name>
<dbReference type="Proteomes" id="UP000266196">
    <property type="component" value="Unassembled WGS sequence"/>
</dbReference>
<organism evidence="2 3">
    <name type="scientific">Aphanomyces astaci</name>
    <name type="common">Crayfish plague agent</name>
    <dbReference type="NCBI Taxonomy" id="112090"/>
    <lineage>
        <taxon>Eukaryota</taxon>
        <taxon>Sar</taxon>
        <taxon>Stramenopiles</taxon>
        <taxon>Oomycota</taxon>
        <taxon>Saprolegniomycetes</taxon>
        <taxon>Saprolegniales</taxon>
        <taxon>Verrucalvaceae</taxon>
        <taxon>Aphanomyces</taxon>
    </lineage>
</organism>
<evidence type="ECO:0000313" key="3">
    <source>
        <dbReference type="Proteomes" id="UP000266196"/>
    </source>
</evidence>
<dbReference type="EMBL" id="QUTB01008091">
    <property type="protein sequence ID" value="RHY43494.1"/>
    <property type="molecule type" value="Genomic_DNA"/>
</dbReference>
<proteinExistence type="predicted"/>